<sequence length="72" mass="7878">MRLTRVVAFLESGDTAFDGLDSTPNPFLDEVCSQLCLVSELVVEGVLGLLFRGHAVVVRVSPSPLAQWRTDF</sequence>
<proteinExistence type="predicted"/>
<accession>U1PSD3</accession>
<evidence type="ECO:0000313" key="1">
    <source>
        <dbReference type="EMBL" id="ERG96712.1"/>
    </source>
</evidence>
<gene>
    <name evidence="1" type="ORF">J07HQW2_03195</name>
</gene>
<organism evidence="1 2">
    <name type="scientific">Haloquadratum walsbyi J07HQW2</name>
    <dbReference type="NCBI Taxonomy" id="1238425"/>
    <lineage>
        <taxon>Archaea</taxon>
        <taxon>Methanobacteriati</taxon>
        <taxon>Methanobacteriota</taxon>
        <taxon>Stenosarchaea group</taxon>
        <taxon>Halobacteria</taxon>
        <taxon>Halobacteriales</taxon>
        <taxon>Haloferacaceae</taxon>
        <taxon>Haloquadratum</taxon>
    </lineage>
</organism>
<protein>
    <submittedName>
        <fullName evidence="1">Uncharacterized protein</fullName>
    </submittedName>
</protein>
<evidence type="ECO:0000313" key="2">
    <source>
        <dbReference type="Proteomes" id="UP000030710"/>
    </source>
</evidence>
<dbReference type="AlphaFoldDB" id="U1PSD3"/>
<dbReference type="EMBL" id="KE356561">
    <property type="protein sequence ID" value="ERG96712.1"/>
    <property type="molecule type" value="Genomic_DNA"/>
</dbReference>
<name>U1PSD3_9EURY</name>
<dbReference type="HOGENOM" id="CLU_2712745_0_0_2"/>
<dbReference type="Proteomes" id="UP000030710">
    <property type="component" value="Unassembled WGS sequence"/>
</dbReference>
<reference evidence="1 2" key="1">
    <citation type="journal article" date="2013" name="PLoS ONE">
        <title>Assembly-driven community genomics of a hypersaline microbial ecosystem.</title>
        <authorList>
            <person name="Podell S."/>
            <person name="Ugalde J.A."/>
            <person name="Narasingarao P."/>
            <person name="Banfield J.F."/>
            <person name="Heidelberg K.B."/>
            <person name="Allen E.E."/>
        </authorList>
    </citation>
    <scope>NUCLEOTIDE SEQUENCE [LARGE SCALE GENOMIC DNA]</scope>
    <source>
        <strain evidence="2">J07HQW2</strain>
    </source>
</reference>